<proteinExistence type="inferred from homology"/>
<dbReference type="Gene3D" id="1.10.630.10">
    <property type="entry name" value="Cytochrome P450"/>
    <property type="match status" value="1"/>
</dbReference>
<evidence type="ECO:0000256" key="5">
    <source>
        <dbReference type="ARBA" id="ARBA00023002"/>
    </source>
</evidence>
<keyword evidence="6 8" id="KW-0408">Iron</keyword>
<evidence type="ECO:0000313" key="11">
    <source>
        <dbReference type="Proteomes" id="UP000094444"/>
    </source>
</evidence>
<evidence type="ECO:0000256" key="3">
    <source>
        <dbReference type="ARBA" id="ARBA00022617"/>
    </source>
</evidence>
<dbReference type="Pfam" id="PF00067">
    <property type="entry name" value="p450"/>
    <property type="match status" value="1"/>
</dbReference>
<dbReference type="InterPro" id="IPR050121">
    <property type="entry name" value="Cytochrome_P450_monoxygenase"/>
</dbReference>
<reference evidence="10" key="1">
    <citation type="submission" date="2017-09" db="EMBL/GenBank/DDBJ databases">
        <title>Polyketide synthases of a Diaporthe helianthi virulent isolate.</title>
        <authorList>
            <person name="Baroncelli R."/>
        </authorList>
    </citation>
    <scope>NUCLEOTIDE SEQUENCE [LARGE SCALE GENOMIC DNA]</scope>
    <source>
        <strain evidence="10">7/96</strain>
    </source>
</reference>
<comment type="pathway">
    <text evidence="2">Secondary metabolite biosynthesis.</text>
</comment>
<dbReference type="GO" id="GO:0016705">
    <property type="term" value="F:oxidoreductase activity, acting on paired donors, with incorporation or reduction of molecular oxygen"/>
    <property type="evidence" value="ECO:0007669"/>
    <property type="project" value="InterPro"/>
</dbReference>
<protein>
    <submittedName>
        <fullName evidence="10">Cytochrome P450 4V3</fullName>
    </submittedName>
</protein>
<dbReference type="PRINTS" id="PR00385">
    <property type="entry name" value="P450"/>
</dbReference>
<organism evidence="10 11">
    <name type="scientific">Diaporthe helianthi</name>
    <dbReference type="NCBI Taxonomy" id="158607"/>
    <lineage>
        <taxon>Eukaryota</taxon>
        <taxon>Fungi</taxon>
        <taxon>Dikarya</taxon>
        <taxon>Ascomycota</taxon>
        <taxon>Pezizomycotina</taxon>
        <taxon>Sordariomycetes</taxon>
        <taxon>Sordariomycetidae</taxon>
        <taxon>Diaporthales</taxon>
        <taxon>Diaporthaceae</taxon>
        <taxon>Diaporthe</taxon>
    </lineage>
</organism>
<feature type="binding site" description="axial binding residue" evidence="8">
    <location>
        <position position="451"/>
    </location>
    <ligand>
        <name>heme</name>
        <dbReference type="ChEBI" id="CHEBI:30413"/>
    </ligand>
    <ligandPart>
        <name>Fe</name>
        <dbReference type="ChEBI" id="CHEBI:18248"/>
    </ligandPart>
</feature>
<dbReference type="InterPro" id="IPR036396">
    <property type="entry name" value="Cyt_P450_sf"/>
</dbReference>
<comment type="cofactor">
    <cofactor evidence="1 8">
        <name>heme</name>
        <dbReference type="ChEBI" id="CHEBI:30413"/>
    </cofactor>
</comment>
<dbReference type="InParanoid" id="A0A2P5I6I6"/>
<dbReference type="PANTHER" id="PTHR24305">
    <property type="entry name" value="CYTOCHROME P450"/>
    <property type="match status" value="1"/>
</dbReference>
<dbReference type="GO" id="GO:0005506">
    <property type="term" value="F:iron ion binding"/>
    <property type="evidence" value="ECO:0007669"/>
    <property type="project" value="InterPro"/>
</dbReference>
<dbReference type="InterPro" id="IPR017972">
    <property type="entry name" value="Cyt_P450_CS"/>
</dbReference>
<evidence type="ECO:0000256" key="7">
    <source>
        <dbReference type="ARBA" id="ARBA00023033"/>
    </source>
</evidence>
<dbReference type="InterPro" id="IPR002401">
    <property type="entry name" value="Cyt_P450_E_grp-I"/>
</dbReference>
<dbReference type="Proteomes" id="UP000094444">
    <property type="component" value="Unassembled WGS sequence"/>
</dbReference>
<dbReference type="PANTHER" id="PTHR24305:SF107">
    <property type="entry name" value="P450, PUTATIVE (EUROFUNG)-RELATED"/>
    <property type="match status" value="1"/>
</dbReference>
<comment type="similarity">
    <text evidence="9">Belongs to the cytochrome P450 family.</text>
</comment>
<dbReference type="PROSITE" id="PS00086">
    <property type="entry name" value="CYTOCHROME_P450"/>
    <property type="match status" value="1"/>
</dbReference>
<dbReference type="STRING" id="158607.A0A2P5I6I6"/>
<dbReference type="GO" id="GO:0004497">
    <property type="term" value="F:monooxygenase activity"/>
    <property type="evidence" value="ECO:0007669"/>
    <property type="project" value="UniProtKB-KW"/>
</dbReference>
<keyword evidence="4 8" id="KW-0479">Metal-binding</keyword>
<dbReference type="AlphaFoldDB" id="A0A2P5I6I6"/>
<dbReference type="OrthoDB" id="10029320at2759"/>
<evidence type="ECO:0000256" key="2">
    <source>
        <dbReference type="ARBA" id="ARBA00005179"/>
    </source>
</evidence>
<keyword evidence="7 9" id="KW-0503">Monooxygenase</keyword>
<sequence length="545" mass="61826">MPNKLFGHLYIALELRRLFPTGCHSQVYAEYIRVKYSQPSVFYVDWRPLGPLILFIADPEVAAQPVITTLTQAKNGQVKKIMKQILGNQNIITAEGAQWRALRSLFSPAFQPKHLTSLTDSVVESCLTLCDILREKSQSNELFKLNDTTLRATVEMICGVIFGTAIDCQRTMHPMTRLFLERIHMMPNAFFLWEDFKPLRQLNLAINKGRLDASINSEIDAYLMRRRDGSEKSLDDSCDPRKPFGKDGTRSIVQLTLNEFEKERNIFISDPAEMPPTLRVDIVDSIKAIIFAGYDATAATLCWILYLLHRHPRVQAKLKQELDAVFPSSPEGTAAAIKADHHLVGNLPYATAVIKETLRLFPPASGLRAGAKQLEMLTDPRTGKEFPMWPHCAVWPCAHLIHRNARFFPEPLQFIPERWMRSETPFPDAELFTSKAGKDAFRAFGRGPRACIGSELAMMQMRVVLALTARQFEFVPEYPGEEPDLQYPTPGNVMEEISEQSDYGRGIREKNVKRDRIEGHRMYMQLLMIGKPAGGAPGRMYLRDG</sequence>
<keyword evidence="11" id="KW-1185">Reference proteome</keyword>
<dbReference type="PRINTS" id="PR00463">
    <property type="entry name" value="EP450I"/>
</dbReference>
<evidence type="ECO:0000256" key="8">
    <source>
        <dbReference type="PIRSR" id="PIRSR602401-1"/>
    </source>
</evidence>
<evidence type="ECO:0000256" key="9">
    <source>
        <dbReference type="RuleBase" id="RU000461"/>
    </source>
</evidence>
<name>A0A2P5I6I6_DIAHE</name>
<keyword evidence="5 9" id="KW-0560">Oxidoreductase</keyword>
<gene>
    <name evidence="10" type="ORF">DHEL01_v203493</name>
</gene>
<dbReference type="GO" id="GO:0020037">
    <property type="term" value="F:heme binding"/>
    <property type="evidence" value="ECO:0007669"/>
    <property type="project" value="InterPro"/>
</dbReference>
<evidence type="ECO:0000256" key="4">
    <source>
        <dbReference type="ARBA" id="ARBA00022723"/>
    </source>
</evidence>
<dbReference type="InterPro" id="IPR001128">
    <property type="entry name" value="Cyt_P450"/>
</dbReference>
<comment type="caution">
    <text evidence="10">The sequence shown here is derived from an EMBL/GenBank/DDBJ whole genome shotgun (WGS) entry which is preliminary data.</text>
</comment>
<accession>A0A2P5I6I6</accession>
<evidence type="ECO:0000256" key="6">
    <source>
        <dbReference type="ARBA" id="ARBA00023004"/>
    </source>
</evidence>
<evidence type="ECO:0000313" key="10">
    <source>
        <dbReference type="EMBL" id="POS78115.1"/>
    </source>
</evidence>
<dbReference type="EMBL" id="MAVT02000212">
    <property type="protein sequence ID" value="POS78115.1"/>
    <property type="molecule type" value="Genomic_DNA"/>
</dbReference>
<dbReference type="SUPFAM" id="SSF48264">
    <property type="entry name" value="Cytochrome P450"/>
    <property type="match status" value="1"/>
</dbReference>
<keyword evidence="3 8" id="KW-0349">Heme</keyword>
<evidence type="ECO:0000256" key="1">
    <source>
        <dbReference type="ARBA" id="ARBA00001971"/>
    </source>
</evidence>